<dbReference type="Proteomes" id="UP000234474">
    <property type="component" value="Unassembled WGS sequence"/>
</dbReference>
<gene>
    <name evidence="1" type="ORF">P174DRAFT_74289</name>
</gene>
<reference evidence="2" key="1">
    <citation type="journal article" date="2018" name="Proc. Natl. Acad. Sci. U.S.A.">
        <title>Linking secondary metabolites to gene clusters through genome sequencing of six diverse Aspergillus species.</title>
        <authorList>
            <person name="Kaerboelling I."/>
            <person name="Vesth T.C."/>
            <person name="Frisvad J.C."/>
            <person name="Nybo J.L."/>
            <person name="Theobald S."/>
            <person name="Kuo A."/>
            <person name="Bowyer P."/>
            <person name="Matsuda Y."/>
            <person name="Mondo S."/>
            <person name="Lyhne E.K."/>
            <person name="Kogle M.E."/>
            <person name="Clum A."/>
            <person name="Lipzen A."/>
            <person name="Salamov A."/>
            <person name="Ngan C.Y."/>
            <person name="Daum C."/>
            <person name="Chiniquy J."/>
            <person name="Barry K."/>
            <person name="LaButti K."/>
            <person name="Haridas S."/>
            <person name="Simmons B.A."/>
            <person name="Magnuson J.K."/>
            <person name="Mortensen U.H."/>
            <person name="Larsen T.O."/>
            <person name="Grigoriev I.V."/>
            <person name="Baker S.E."/>
            <person name="Andersen M.R."/>
        </authorList>
    </citation>
    <scope>NUCLEOTIDE SEQUENCE [LARGE SCALE GENOMIC DNA]</scope>
    <source>
        <strain evidence="2">IBT 16806</strain>
    </source>
</reference>
<dbReference type="EMBL" id="MSZS01000016">
    <property type="protein sequence ID" value="PKX88393.1"/>
    <property type="molecule type" value="Genomic_DNA"/>
</dbReference>
<dbReference type="AlphaFoldDB" id="A0A2I1BSM3"/>
<dbReference type="RefSeq" id="XP_024676988.1">
    <property type="nucleotide sequence ID" value="XM_024832442.1"/>
</dbReference>
<keyword evidence="2" id="KW-1185">Reference proteome</keyword>
<sequence length="87" mass="9790">MFKVYSGSHYIETEDELRRSGIKPVEVRVRADQVLFTHGGLWVETLGSCGGNLMWMGVSTDLVGLHIERYSLHFIADAHAASHFLSR</sequence>
<protein>
    <submittedName>
        <fullName evidence="1">Uncharacterized protein</fullName>
    </submittedName>
</protein>
<organism evidence="1 2">
    <name type="scientific">Aspergillus novofumigatus (strain IBT 16806)</name>
    <dbReference type="NCBI Taxonomy" id="1392255"/>
    <lineage>
        <taxon>Eukaryota</taxon>
        <taxon>Fungi</taxon>
        <taxon>Dikarya</taxon>
        <taxon>Ascomycota</taxon>
        <taxon>Pezizomycotina</taxon>
        <taxon>Eurotiomycetes</taxon>
        <taxon>Eurotiomycetidae</taxon>
        <taxon>Eurotiales</taxon>
        <taxon>Aspergillaceae</taxon>
        <taxon>Aspergillus</taxon>
        <taxon>Aspergillus subgen. Fumigati</taxon>
    </lineage>
</organism>
<name>A0A2I1BSM3_ASPN1</name>
<dbReference type="STRING" id="1392255.A0A2I1BSM3"/>
<evidence type="ECO:0000313" key="2">
    <source>
        <dbReference type="Proteomes" id="UP000234474"/>
    </source>
</evidence>
<dbReference type="GeneID" id="36539779"/>
<comment type="caution">
    <text evidence="1">The sequence shown here is derived from an EMBL/GenBank/DDBJ whole genome shotgun (WGS) entry which is preliminary data.</text>
</comment>
<accession>A0A2I1BSM3</accession>
<evidence type="ECO:0000313" key="1">
    <source>
        <dbReference type="EMBL" id="PKX88393.1"/>
    </source>
</evidence>
<proteinExistence type="predicted"/>
<dbReference type="VEuPathDB" id="FungiDB:P174DRAFT_74289"/>
<dbReference type="OrthoDB" id="4384581at2759"/>